<name>A0A2H1FNG5_ZYMTR</name>
<organism evidence="1 2">
    <name type="scientific">Zymoseptoria tritici ST99CH_1E4</name>
    <dbReference type="NCBI Taxonomy" id="1276532"/>
    <lineage>
        <taxon>Eukaryota</taxon>
        <taxon>Fungi</taxon>
        <taxon>Dikarya</taxon>
        <taxon>Ascomycota</taxon>
        <taxon>Pezizomycotina</taxon>
        <taxon>Dothideomycetes</taxon>
        <taxon>Dothideomycetidae</taxon>
        <taxon>Mycosphaerellales</taxon>
        <taxon>Mycosphaerellaceae</taxon>
        <taxon>Zymoseptoria</taxon>
    </lineage>
</organism>
<dbReference type="EMBL" id="LT854253">
    <property type="protein sequence ID" value="SMR42870.1"/>
    <property type="molecule type" value="Genomic_DNA"/>
</dbReference>
<evidence type="ECO:0000313" key="1">
    <source>
        <dbReference type="EMBL" id="SMR42870.1"/>
    </source>
</evidence>
<protein>
    <submittedName>
        <fullName evidence="1">Uncharacterized protein</fullName>
    </submittedName>
</protein>
<sequence length="335" mass="36431">MPQISGLAYSAGRMSILAPDQTQTRSGTAANLATTLLKIDLAGYGSTPRPPQRSYHHDLFFVVHLMPQCRMLSYASSAGTAWSTWLTARPILAETMLKMFNKHWVLAVSILPTVIRAQLPFTPGPLPPPDITNTVMNITFSDPSNRECGRSSASPNDSNTIIVRDAGAKPVCLELDYVFTHPNTTYSHPTDGIAPSREFDLMRYTVSDSAGWSPDRFNYSQIFYTQRRADPNRPDDTSRVANIMFRAFNESRCPGYGKDVGAAGWYSWNCASENGSCNVLPFGVKSIMIGHPDGKYSPGDKGCIAAVKLNAGYTTSAASCSMLAAVLGVAALLVW</sequence>
<reference evidence="2" key="1">
    <citation type="submission" date="2017-05" db="EMBL/GenBank/DDBJ databases">
        <authorList>
            <person name="Song R."/>
            <person name="Chenine A.L."/>
            <person name="Ruprecht R.M."/>
        </authorList>
    </citation>
    <scope>NUCLEOTIDE SEQUENCE [LARGE SCALE GENOMIC DNA]</scope>
</reference>
<dbReference type="AlphaFoldDB" id="A0A2H1FNG5"/>
<evidence type="ECO:0000313" key="2">
    <source>
        <dbReference type="Proteomes" id="UP000245764"/>
    </source>
</evidence>
<dbReference type="Proteomes" id="UP000245764">
    <property type="component" value="Chromosome 1"/>
</dbReference>
<gene>
    <name evidence="1" type="ORF">ZT1E4_G1648</name>
</gene>
<accession>A0A2H1FNG5</accession>
<proteinExistence type="predicted"/>